<gene>
    <name evidence="2" type="ORF">QVH07_15260</name>
</gene>
<keyword evidence="2" id="KW-0808">Transferase</keyword>
<dbReference type="InterPro" id="IPR013216">
    <property type="entry name" value="Methyltransf_11"/>
</dbReference>
<evidence type="ECO:0000259" key="1">
    <source>
        <dbReference type="Pfam" id="PF08241"/>
    </source>
</evidence>
<evidence type="ECO:0000313" key="2">
    <source>
        <dbReference type="EMBL" id="MDN3205518.1"/>
    </source>
</evidence>
<dbReference type="EMBL" id="JAUEPH010000007">
    <property type="protein sequence ID" value="MDN3205518.1"/>
    <property type="molecule type" value="Genomic_DNA"/>
</dbReference>
<name>A0ABT7YG61_9BACT</name>
<accession>A0ABT7YG61</accession>
<dbReference type="Pfam" id="PF08241">
    <property type="entry name" value="Methyltransf_11"/>
    <property type="match status" value="1"/>
</dbReference>
<dbReference type="InterPro" id="IPR029063">
    <property type="entry name" value="SAM-dependent_MTases_sf"/>
</dbReference>
<dbReference type="Proteomes" id="UP001171916">
    <property type="component" value="Unassembled WGS sequence"/>
</dbReference>
<keyword evidence="2" id="KW-0489">Methyltransferase</keyword>
<dbReference type="Gene3D" id="3.40.50.150">
    <property type="entry name" value="Vaccinia Virus protein VP39"/>
    <property type="match status" value="1"/>
</dbReference>
<evidence type="ECO:0000313" key="3">
    <source>
        <dbReference type="Proteomes" id="UP001171916"/>
    </source>
</evidence>
<feature type="domain" description="Methyltransferase type 11" evidence="1">
    <location>
        <begin position="67"/>
        <end position="161"/>
    </location>
</feature>
<comment type="caution">
    <text evidence="2">The sequence shown here is derived from an EMBL/GenBank/DDBJ whole genome shotgun (WGS) entry which is preliminary data.</text>
</comment>
<keyword evidence="3" id="KW-1185">Reference proteome</keyword>
<reference evidence="2" key="1">
    <citation type="submission" date="2023-06" db="EMBL/GenBank/DDBJ databases">
        <title>Robiginitalea aurantiacus sp. nov. and Algoriphagus sediminis sp. nov., isolated from coastal sediment.</title>
        <authorList>
            <person name="Zhou Z.Y."/>
            <person name="An J."/>
            <person name="Jia Y.W."/>
            <person name="Du Z.J."/>
        </authorList>
    </citation>
    <scope>NUCLEOTIDE SEQUENCE</scope>
    <source>
        <strain evidence="2">C2-7</strain>
    </source>
</reference>
<dbReference type="PANTHER" id="PTHR43861">
    <property type="entry name" value="TRANS-ACONITATE 2-METHYLTRANSFERASE-RELATED"/>
    <property type="match status" value="1"/>
</dbReference>
<dbReference type="SUPFAM" id="SSF53335">
    <property type="entry name" value="S-adenosyl-L-methionine-dependent methyltransferases"/>
    <property type="match status" value="1"/>
</dbReference>
<dbReference type="GO" id="GO:0032259">
    <property type="term" value="P:methylation"/>
    <property type="evidence" value="ECO:0007669"/>
    <property type="project" value="UniProtKB-KW"/>
</dbReference>
<sequence>MKEFNTSKKRFKNAFRRILKEGDGYEIGEAALPAYTHKNPFIDWLFWERIKIAYNFANKHKSVDKILDFGCGSGVLSYMLAEKHYTVTACDIEFAPLELVKSKIEFPRTINFIEGDILTHNLMDNSFDIIFALDVLEHIEDLEPYIDEFHRLLSPNGIILISGPTENIFYKIGRKIAGSRFTGDYHVTNISIIKETFKKKMKIFSLTKLLFPVVLFELFTAQKNS</sequence>
<protein>
    <submittedName>
        <fullName evidence="2">Class I SAM-dependent methyltransferase</fullName>
    </submittedName>
</protein>
<dbReference type="GO" id="GO:0008168">
    <property type="term" value="F:methyltransferase activity"/>
    <property type="evidence" value="ECO:0007669"/>
    <property type="project" value="UniProtKB-KW"/>
</dbReference>
<dbReference type="CDD" id="cd02440">
    <property type="entry name" value="AdoMet_MTases"/>
    <property type="match status" value="1"/>
</dbReference>
<dbReference type="PANTHER" id="PTHR43861:SF6">
    <property type="entry name" value="METHYLTRANSFERASE TYPE 11"/>
    <property type="match status" value="1"/>
</dbReference>
<proteinExistence type="predicted"/>
<organism evidence="2 3">
    <name type="scientific">Algoriphagus sediminis</name>
    <dbReference type="NCBI Taxonomy" id="3057113"/>
    <lineage>
        <taxon>Bacteria</taxon>
        <taxon>Pseudomonadati</taxon>
        <taxon>Bacteroidota</taxon>
        <taxon>Cytophagia</taxon>
        <taxon>Cytophagales</taxon>
        <taxon>Cyclobacteriaceae</taxon>
        <taxon>Algoriphagus</taxon>
    </lineage>
</organism>
<dbReference type="RefSeq" id="WP_290002047.1">
    <property type="nucleotide sequence ID" value="NZ_JAUEPH010000007.1"/>
</dbReference>